<comment type="cofactor">
    <cofactor evidence="10">
        <name>heme b</name>
        <dbReference type="ChEBI" id="CHEBI:60344"/>
    </cofactor>
    <text evidence="10">Binds 2 heme b groups non-covalently.</text>
</comment>
<evidence type="ECO:0000259" key="14">
    <source>
        <dbReference type="PROSITE" id="PS50836"/>
    </source>
</evidence>
<accession>A0A484MEA5</accession>
<dbReference type="CDD" id="cd09629">
    <property type="entry name" value="DOMON_CIL1_like"/>
    <property type="match status" value="1"/>
</dbReference>
<evidence type="ECO:0000256" key="8">
    <source>
        <dbReference type="ARBA" id="ARBA00023136"/>
    </source>
</evidence>
<dbReference type="Gene3D" id="1.20.120.1770">
    <property type="match status" value="1"/>
</dbReference>
<dbReference type="PROSITE" id="PS50939">
    <property type="entry name" value="CYTOCHROME_B561"/>
    <property type="match status" value="1"/>
</dbReference>
<keyword evidence="3 12" id="KW-0812">Transmembrane</keyword>
<dbReference type="PANTHER" id="PTHR23130">
    <property type="entry name" value="CYTOCHROME B561 AND DOMON DOMAIN-CONTAINING PROTEIN"/>
    <property type="match status" value="1"/>
</dbReference>
<feature type="binding site" description="axial binding residue" evidence="11">
    <location>
        <position position="214"/>
    </location>
    <ligand>
        <name>heme b</name>
        <dbReference type="ChEBI" id="CHEBI:60344"/>
        <label>1</label>
    </ligand>
    <ligandPart>
        <name>Fe</name>
        <dbReference type="ChEBI" id="CHEBI:18248"/>
    </ligandPart>
</feature>
<feature type="transmembrane region" description="Helical" evidence="12">
    <location>
        <begin position="324"/>
        <end position="344"/>
    </location>
</feature>
<dbReference type="OrthoDB" id="2419613at2759"/>
<feature type="transmembrane region" description="Helical" evidence="12">
    <location>
        <begin position="286"/>
        <end position="303"/>
    </location>
</feature>
<evidence type="ECO:0000256" key="10">
    <source>
        <dbReference type="PIRNR" id="PIRNR037471"/>
    </source>
</evidence>
<evidence type="ECO:0000313" key="16">
    <source>
        <dbReference type="EMBL" id="VFQ86326.1"/>
    </source>
</evidence>
<feature type="transmembrane region" description="Helical" evidence="12">
    <location>
        <begin position="245"/>
        <end position="266"/>
    </location>
</feature>
<gene>
    <name evidence="16" type="ORF">CCAM_LOCUS28102</name>
</gene>
<keyword evidence="17" id="KW-1185">Reference proteome</keyword>
<keyword evidence="11" id="KW-0408">Iron</keyword>
<reference evidence="16 17" key="1">
    <citation type="submission" date="2018-04" db="EMBL/GenBank/DDBJ databases">
        <authorList>
            <person name="Vogel A."/>
        </authorList>
    </citation>
    <scope>NUCLEOTIDE SEQUENCE [LARGE SCALE GENOMIC DNA]</scope>
</reference>
<evidence type="ECO:0000256" key="3">
    <source>
        <dbReference type="ARBA" id="ARBA00022692"/>
    </source>
</evidence>
<evidence type="ECO:0000256" key="5">
    <source>
        <dbReference type="ARBA" id="ARBA00022729"/>
    </source>
</evidence>
<feature type="signal peptide" evidence="13">
    <location>
        <begin position="1"/>
        <end position="27"/>
    </location>
</feature>
<comment type="subcellular location">
    <subcellularLocation>
        <location evidence="1">Membrane</location>
        <topology evidence="1">Multi-pass membrane protein</topology>
    </subcellularLocation>
</comment>
<protein>
    <recommendedName>
        <fullName evidence="10">Cytochrome b561 and DOMON domain-containing protein</fullName>
    </recommendedName>
</protein>
<evidence type="ECO:0000256" key="13">
    <source>
        <dbReference type="SAM" id="SignalP"/>
    </source>
</evidence>
<dbReference type="AlphaFoldDB" id="A0A484MEA5"/>
<evidence type="ECO:0000259" key="15">
    <source>
        <dbReference type="PROSITE" id="PS50939"/>
    </source>
</evidence>
<evidence type="ECO:0000256" key="12">
    <source>
        <dbReference type="SAM" id="Phobius"/>
    </source>
</evidence>
<evidence type="ECO:0000313" key="17">
    <source>
        <dbReference type="Proteomes" id="UP000595140"/>
    </source>
</evidence>
<dbReference type="Pfam" id="PF04526">
    <property type="entry name" value="DUF568"/>
    <property type="match status" value="1"/>
</dbReference>
<evidence type="ECO:0000256" key="9">
    <source>
        <dbReference type="ARBA" id="ARBA00053871"/>
    </source>
</evidence>
<evidence type="ECO:0000256" key="6">
    <source>
        <dbReference type="ARBA" id="ARBA00022982"/>
    </source>
</evidence>
<dbReference type="SMART" id="SM00665">
    <property type="entry name" value="B561"/>
    <property type="match status" value="1"/>
</dbReference>
<organism evidence="16 17">
    <name type="scientific">Cuscuta campestris</name>
    <dbReference type="NCBI Taxonomy" id="132261"/>
    <lineage>
        <taxon>Eukaryota</taxon>
        <taxon>Viridiplantae</taxon>
        <taxon>Streptophyta</taxon>
        <taxon>Embryophyta</taxon>
        <taxon>Tracheophyta</taxon>
        <taxon>Spermatophyta</taxon>
        <taxon>Magnoliopsida</taxon>
        <taxon>eudicotyledons</taxon>
        <taxon>Gunneridae</taxon>
        <taxon>Pentapetalae</taxon>
        <taxon>asterids</taxon>
        <taxon>lamiids</taxon>
        <taxon>Solanales</taxon>
        <taxon>Convolvulaceae</taxon>
        <taxon>Cuscuteae</taxon>
        <taxon>Cuscuta</taxon>
        <taxon>Cuscuta subgen. Grammica</taxon>
        <taxon>Cuscuta sect. Cleistogrammica</taxon>
    </lineage>
</organism>
<feature type="transmembrane region" description="Helical" evidence="12">
    <location>
        <begin position="350"/>
        <end position="374"/>
    </location>
</feature>
<evidence type="ECO:0000256" key="1">
    <source>
        <dbReference type="ARBA" id="ARBA00004141"/>
    </source>
</evidence>
<keyword evidence="2 10" id="KW-0813">Transport</keyword>
<evidence type="ECO:0000256" key="2">
    <source>
        <dbReference type="ARBA" id="ARBA00022448"/>
    </source>
</evidence>
<dbReference type="InterPro" id="IPR006593">
    <property type="entry name" value="Cyt_b561/ferric_Rdtase_TM"/>
</dbReference>
<keyword evidence="8 10" id="KW-0472">Membrane</keyword>
<name>A0A484MEA5_9ASTE</name>
<dbReference type="CDD" id="cd08760">
    <property type="entry name" value="Cyt_b561_FRRS1_like"/>
    <property type="match status" value="1"/>
</dbReference>
<feature type="binding site" description="axial binding residue" evidence="11">
    <location>
        <position position="283"/>
    </location>
    <ligand>
        <name>heme b</name>
        <dbReference type="ChEBI" id="CHEBI:60344"/>
        <label>1</label>
    </ligand>
    <ligandPart>
        <name>Fe</name>
        <dbReference type="ChEBI" id="CHEBI:18248"/>
    </ligandPart>
</feature>
<proteinExistence type="predicted"/>
<feature type="binding site" description="axial binding residue" evidence="11">
    <location>
        <position position="319"/>
    </location>
    <ligand>
        <name>heme b</name>
        <dbReference type="ChEBI" id="CHEBI:60344"/>
        <label>1</label>
    </ligand>
    <ligandPart>
        <name>Fe</name>
        <dbReference type="ChEBI" id="CHEBI:18248"/>
    </ligandPart>
</feature>
<dbReference type="Proteomes" id="UP000595140">
    <property type="component" value="Unassembled WGS sequence"/>
</dbReference>
<dbReference type="EMBL" id="OOIL02003144">
    <property type="protein sequence ID" value="VFQ86326.1"/>
    <property type="molecule type" value="Genomic_DNA"/>
</dbReference>
<feature type="domain" description="DOMON" evidence="14">
    <location>
        <begin position="51"/>
        <end position="162"/>
    </location>
</feature>
<dbReference type="InterPro" id="IPR017214">
    <property type="entry name" value="UCP037471"/>
</dbReference>
<evidence type="ECO:0000256" key="7">
    <source>
        <dbReference type="ARBA" id="ARBA00022989"/>
    </source>
</evidence>
<keyword evidence="4 11" id="KW-0479">Metal-binding</keyword>
<dbReference type="PIRSF" id="PIRSF037471">
    <property type="entry name" value="UCP037471"/>
    <property type="match status" value="1"/>
</dbReference>
<feature type="chain" id="PRO_5019751206" description="Cytochrome b561 and DOMON domain-containing protein" evidence="13">
    <location>
        <begin position="28"/>
        <end position="385"/>
    </location>
</feature>
<evidence type="ECO:0000256" key="4">
    <source>
        <dbReference type="ARBA" id="ARBA00022723"/>
    </source>
</evidence>
<evidence type="ECO:0000256" key="11">
    <source>
        <dbReference type="PIRSR" id="PIRSR037471-1"/>
    </source>
</evidence>
<feature type="transmembrane region" description="Helical" evidence="12">
    <location>
        <begin position="215"/>
        <end position="233"/>
    </location>
</feature>
<comment type="function">
    <text evidence="9">May act as a catecholamine-responsive trans-membrane electron transporter.</text>
</comment>
<dbReference type="GO" id="GO:0046872">
    <property type="term" value="F:metal ion binding"/>
    <property type="evidence" value="ECO:0007669"/>
    <property type="project" value="UniProtKB-KW"/>
</dbReference>
<dbReference type="InterPro" id="IPR045265">
    <property type="entry name" value="AIR12_DOMON"/>
</dbReference>
<dbReference type="Pfam" id="PF03188">
    <property type="entry name" value="Cytochrom_B561"/>
    <property type="match status" value="1"/>
</dbReference>
<sequence>MAPPTPSFLALTLLLLLLLSTISPSDSQTCSSQTFPTRNGLFAHCNDLPTLASYIHWTYSRANSTLSLAFVAESVGWISWAINPTGDGMIGAQSLVAFRDSKGAMTVKTYNVTSYASVQESSVWFRVKEAAAESSGGVMRLFATVVLPEMDTSTINHVWQVGPSVTGGVPDRHALQPANLNSKGTLDLLKGESSNSTSRIEAGGDSRLKKKNIHGMLNAVSWGFLFPIGIMIARYMRTFKSADPAWFYLHIACQVSAYAIGVAGWATGLMLGSSSKGVQHDNHRSIGIALFCLATLQVFALLVRPEKDHKYRNYWNIYHHGVGYGVLVLGIFNVFEGLSILSPAEKWKSAYIAVLAALGAVALALEVMTWTVVLKRRSKKSTNKP</sequence>
<keyword evidence="6 10" id="KW-0249">Electron transport</keyword>
<dbReference type="PANTHER" id="PTHR23130:SF195">
    <property type="entry name" value="CYTOCHROME B561 AND DOMON DOMAIN-CONTAINING PROTEIN"/>
    <property type="match status" value="1"/>
</dbReference>
<dbReference type="PROSITE" id="PS50836">
    <property type="entry name" value="DOMON"/>
    <property type="match status" value="1"/>
</dbReference>
<dbReference type="FunFam" id="1.20.120.1770:FF:000007">
    <property type="entry name" value="Cytochrome b561 and DOMON domain-containing protein"/>
    <property type="match status" value="1"/>
</dbReference>
<dbReference type="InterPro" id="IPR005018">
    <property type="entry name" value="DOMON_domain"/>
</dbReference>
<dbReference type="GO" id="GO:0016020">
    <property type="term" value="C:membrane"/>
    <property type="evidence" value="ECO:0007669"/>
    <property type="project" value="UniProtKB-SubCell"/>
</dbReference>
<keyword evidence="5 13" id="KW-0732">Signal</keyword>
<feature type="binding site" description="axial binding residue" evidence="11">
    <location>
        <position position="250"/>
    </location>
    <ligand>
        <name>heme b</name>
        <dbReference type="ChEBI" id="CHEBI:60344"/>
        <label>1</label>
    </ligand>
    <ligandPart>
        <name>Fe</name>
        <dbReference type="ChEBI" id="CHEBI:18248"/>
    </ligandPart>
</feature>
<keyword evidence="7 12" id="KW-1133">Transmembrane helix</keyword>
<feature type="domain" description="Cytochrome b561" evidence="15">
    <location>
        <begin position="177"/>
        <end position="374"/>
    </location>
</feature>